<organism evidence="2 3">
    <name type="scientific">Vairimorpha ceranae (strain BRL01)</name>
    <name type="common">Microsporidian parasite</name>
    <name type="synonym">Nosema ceranae</name>
    <dbReference type="NCBI Taxonomy" id="578460"/>
    <lineage>
        <taxon>Eukaryota</taxon>
        <taxon>Fungi</taxon>
        <taxon>Fungi incertae sedis</taxon>
        <taxon>Microsporidia</taxon>
        <taxon>Nosematidae</taxon>
        <taxon>Vairimorpha</taxon>
    </lineage>
</organism>
<sequence>MSAICFMFFSLRAFRVRPKSLYGICMCTIVSSKPYIMVYPAMFDSNAKAVDGYNECQSVYRTLLSLIFPRIAAAGLSMVLFSTLARKKFRWGVLSIAPSIQTVSKMVSSAIVGQRTTPRLEKTFSSTSTIMPDPPKRAGLCWI</sequence>
<proteinExistence type="predicted"/>
<keyword evidence="1" id="KW-1133">Transmembrane helix</keyword>
<dbReference type="KEGG" id="nce:NCER_101802"/>
<dbReference type="HOGENOM" id="CLU_1806740_0_0_1"/>
<dbReference type="VEuPathDB" id="MicrosporidiaDB:NCER_101802"/>
<reference evidence="2 3" key="1">
    <citation type="journal article" date="2009" name="PLoS Pathog.">
        <title>Genomic analyses of the microsporidian Nosema ceranae, an emergent pathogen of honey bees.</title>
        <authorList>
            <person name="Cornman R.S."/>
            <person name="Chen Y.P."/>
            <person name="Schatz M.C."/>
            <person name="Street C."/>
            <person name="Zhao Y."/>
            <person name="Desany B."/>
            <person name="Egholm M."/>
            <person name="Hutchison S."/>
            <person name="Pettis J.S."/>
            <person name="Lipkin W.I."/>
            <person name="Evans J.D."/>
        </authorList>
    </citation>
    <scope>NUCLEOTIDE SEQUENCE [LARGE SCALE GENOMIC DNA]</scope>
    <source>
        <strain evidence="2 3">BRL01</strain>
    </source>
</reference>
<evidence type="ECO:0000256" key="1">
    <source>
        <dbReference type="SAM" id="Phobius"/>
    </source>
</evidence>
<gene>
    <name evidence="2" type="ORF">NCER_101802</name>
</gene>
<comment type="caution">
    <text evidence="2">The sequence shown here is derived from an EMBL/GenBank/DDBJ whole genome shotgun (WGS) entry which is preliminary data.</text>
</comment>
<protein>
    <submittedName>
        <fullName evidence="2">Uncharacterized protein</fullName>
    </submittedName>
</protein>
<evidence type="ECO:0000313" key="2">
    <source>
        <dbReference type="EMBL" id="EEQ81677.1"/>
    </source>
</evidence>
<dbReference type="AlphaFoldDB" id="C4VAS7"/>
<dbReference type="EMBL" id="ACOL01000288">
    <property type="protein sequence ID" value="EEQ81677.1"/>
    <property type="molecule type" value="Genomic_DNA"/>
</dbReference>
<feature type="transmembrane region" description="Helical" evidence="1">
    <location>
        <begin position="21"/>
        <end position="42"/>
    </location>
</feature>
<keyword evidence="1" id="KW-0812">Transmembrane</keyword>
<name>C4VAS7_VAIC1</name>
<dbReference type="InParanoid" id="C4VAS7"/>
<feature type="transmembrane region" description="Helical" evidence="1">
    <location>
        <begin position="62"/>
        <end position="81"/>
    </location>
</feature>
<evidence type="ECO:0000313" key="3">
    <source>
        <dbReference type="Proteomes" id="UP000009082"/>
    </source>
</evidence>
<dbReference type="Proteomes" id="UP000009082">
    <property type="component" value="Unassembled WGS sequence"/>
</dbReference>
<keyword evidence="1" id="KW-0472">Membrane</keyword>
<accession>C4VAS7</accession>